<dbReference type="EMBL" id="JAAAUQ010000054">
    <property type="protein sequence ID" value="KAF9155722.1"/>
    <property type="molecule type" value="Genomic_DNA"/>
</dbReference>
<dbReference type="SMART" id="SM00671">
    <property type="entry name" value="SEL1"/>
    <property type="match status" value="2"/>
</dbReference>
<dbReference type="PANTHER" id="PTHR11102:SF160">
    <property type="entry name" value="ERAD-ASSOCIATED E3 UBIQUITIN-PROTEIN LIGASE COMPONENT HRD3"/>
    <property type="match status" value="1"/>
</dbReference>
<feature type="compositionally biased region" description="Polar residues" evidence="2">
    <location>
        <begin position="93"/>
        <end position="113"/>
    </location>
</feature>
<evidence type="ECO:0000313" key="3">
    <source>
        <dbReference type="EMBL" id="KAF9155722.1"/>
    </source>
</evidence>
<evidence type="ECO:0000256" key="2">
    <source>
        <dbReference type="SAM" id="MobiDB-lite"/>
    </source>
</evidence>
<dbReference type="AlphaFoldDB" id="A0A9P5S9D7"/>
<evidence type="ECO:0008006" key="5">
    <source>
        <dbReference type="Google" id="ProtNLM"/>
    </source>
</evidence>
<accession>A0A9P5S9D7</accession>
<feature type="region of interest" description="Disordered" evidence="2">
    <location>
        <begin position="86"/>
        <end position="136"/>
    </location>
</feature>
<reference evidence="3" key="1">
    <citation type="journal article" date="2020" name="Fungal Divers.">
        <title>Resolving the Mortierellaceae phylogeny through synthesis of multi-gene phylogenetics and phylogenomics.</title>
        <authorList>
            <person name="Vandepol N."/>
            <person name="Liber J."/>
            <person name="Desiro A."/>
            <person name="Na H."/>
            <person name="Kennedy M."/>
            <person name="Barry K."/>
            <person name="Grigoriev I.V."/>
            <person name="Miller A.N."/>
            <person name="O'Donnell K."/>
            <person name="Stajich J.E."/>
            <person name="Bonito G."/>
        </authorList>
    </citation>
    <scope>NUCLEOTIDE SEQUENCE</scope>
    <source>
        <strain evidence="3">NRRL 6426</strain>
    </source>
</reference>
<dbReference type="InterPro" id="IPR050767">
    <property type="entry name" value="Sel1_AlgK"/>
</dbReference>
<dbReference type="Proteomes" id="UP000748756">
    <property type="component" value="Unassembled WGS sequence"/>
</dbReference>
<dbReference type="OrthoDB" id="2402420at2759"/>
<comment type="caution">
    <text evidence="3">The sequence shown here is derived from an EMBL/GenBank/DDBJ whole genome shotgun (WGS) entry which is preliminary data.</text>
</comment>
<name>A0A9P5S9D7_9FUNG</name>
<dbReference type="Gene3D" id="1.25.40.10">
    <property type="entry name" value="Tetratricopeptide repeat domain"/>
    <property type="match status" value="1"/>
</dbReference>
<sequence>MVLKPLRIAVVPNVVLDVAFDSPLIRLEAVMQQATLTDTPKEGKIQDVRNDDTTVKYTVGGYGSYSHIDHPGFKPTPRAPQFFHTAEQEEDTNVSTPNASKSHSKPTNNSPQLTKDKPASNAQSLPSPQDHSTVGAAKDITPIFGKATLGDKVFQVELGNMYKTGDGVEQDYSAAYYWYFQAANQGDPSAQCSIGDFYCLRLGVDVNFTRAFAWYNKAADQGDADGHCNTGLVYDYGLLGHQNFSAART</sequence>
<dbReference type="PANTHER" id="PTHR11102">
    <property type="entry name" value="SEL-1-LIKE PROTEIN"/>
    <property type="match status" value="1"/>
</dbReference>
<proteinExistence type="inferred from homology"/>
<evidence type="ECO:0000313" key="4">
    <source>
        <dbReference type="Proteomes" id="UP000748756"/>
    </source>
</evidence>
<dbReference type="Pfam" id="PF08238">
    <property type="entry name" value="Sel1"/>
    <property type="match status" value="2"/>
</dbReference>
<feature type="compositionally biased region" description="Polar residues" evidence="2">
    <location>
        <begin position="120"/>
        <end position="132"/>
    </location>
</feature>
<protein>
    <recommendedName>
        <fullName evidence="5">HCP-like protein</fullName>
    </recommendedName>
</protein>
<evidence type="ECO:0000256" key="1">
    <source>
        <dbReference type="ARBA" id="ARBA00038101"/>
    </source>
</evidence>
<dbReference type="InterPro" id="IPR011990">
    <property type="entry name" value="TPR-like_helical_dom_sf"/>
</dbReference>
<keyword evidence="4" id="KW-1185">Reference proteome</keyword>
<dbReference type="InterPro" id="IPR006597">
    <property type="entry name" value="Sel1-like"/>
</dbReference>
<gene>
    <name evidence="3" type="ORF">BG015_008856</name>
</gene>
<dbReference type="SUPFAM" id="SSF81901">
    <property type="entry name" value="HCP-like"/>
    <property type="match status" value="1"/>
</dbReference>
<comment type="similarity">
    <text evidence="1">Belongs to the sel-1 family.</text>
</comment>
<organism evidence="3 4">
    <name type="scientific">Linnemannia schmuckeri</name>
    <dbReference type="NCBI Taxonomy" id="64567"/>
    <lineage>
        <taxon>Eukaryota</taxon>
        <taxon>Fungi</taxon>
        <taxon>Fungi incertae sedis</taxon>
        <taxon>Mucoromycota</taxon>
        <taxon>Mortierellomycotina</taxon>
        <taxon>Mortierellomycetes</taxon>
        <taxon>Mortierellales</taxon>
        <taxon>Mortierellaceae</taxon>
        <taxon>Linnemannia</taxon>
    </lineage>
</organism>